<evidence type="ECO:0000256" key="6">
    <source>
        <dbReference type="SAM" id="Phobius"/>
    </source>
</evidence>
<dbReference type="OrthoDB" id="6117246at2759"/>
<keyword evidence="6" id="KW-1133">Transmembrane helix</keyword>
<evidence type="ECO:0000313" key="7">
    <source>
        <dbReference type="EMBL" id="CAE1330625.1"/>
    </source>
</evidence>
<accession>A0A812EZB3</accession>
<proteinExistence type="predicted"/>
<dbReference type="PANTHER" id="PTHR14514:SF7">
    <property type="entry name" value="KASH DOMAIN-CONTAINING PROTEIN"/>
    <property type="match status" value="1"/>
</dbReference>
<evidence type="ECO:0000256" key="1">
    <source>
        <dbReference type="ARBA" id="ARBA00004126"/>
    </source>
</evidence>
<evidence type="ECO:0000313" key="8">
    <source>
        <dbReference type="Proteomes" id="UP000597762"/>
    </source>
</evidence>
<dbReference type="InterPro" id="IPR018159">
    <property type="entry name" value="Spectrin/alpha-actinin"/>
</dbReference>
<keyword evidence="6" id="KW-0812">Transmembrane</keyword>
<evidence type="ECO:0000256" key="2">
    <source>
        <dbReference type="ARBA" id="ARBA00022553"/>
    </source>
</evidence>
<keyword evidence="3" id="KW-0677">Repeat</keyword>
<dbReference type="CDD" id="cd00176">
    <property type="entry name" value="SPEC"/>
    <property type="match status" value="1"/>
</dbReference>
<dbReference type="SUPFAM" id="SSF46966">
    <property type="entry name" value="Spectrin repeat"/>
    <property type="match status" value="1"/>
</dbReference>
<feature type="transmembrane region" description="Helical" evidence="6">
    <location>
        <begin position="358"/>
        <end position="381"/>
    </location>
</feature>
<keyword evidence="5" id="KW-0539">Nucleus</keyword>
<keyword evidence="8" id="KW-1185">Reference proteome</keyword>
<dbReference type="EMBL" id="CAHIKZ030005582">
    <property type="protein sequence ID" value="CAE1330625.1"/>
    <property type="molecule type" value="Genomic_DNA"/>
</dbReference>
<dbReference type="Pfam" id="PF00435">
    <property type="entry name" value="Spectrin"/>
    <property type="match status" value="1"/>
</dbReference>
<dbReference type="Gene3D" id="1.20.58.60">
    <property type="match status" value="1"/>
</dbReference>
<dbReference type="PANTHER" id="PTHR14514">
    <property type="entry name" value="PKA ANCHORING PROTEIN"/>
    <property type="match status" value="1"/>
</dbReference>
<evidence type="ECO:0000256" key="4">
    <source>
        <dbReference type="ARBA" id="ARBA00023136"/>
    </source>
</evidence>
<reference evidence="7" key="1">
    <citation type="submission" date="2021-01" db="EMBL/GenBank/DDBJ databases">
        <authorList>
            <person name="Li R."/>
            <person name="Bekaert M."/>
        </authorList>
    </citation>
    <scope>NUCLEOTIDE SEQUENCE</scope>
    <source>
        <strain evidence="7">Farmed</strain>
    </source>
</reference>
<comment type="subcellular location">
    <subcellularLocation>
        <location evidence="1">Nucleus membrane</location>
    </subcellularLocation>
</comment>
<comment type="caution">
    <text evidence="7">The sequence shown here is derived from an EMBL/GenBank/DDBJ whole genome shotgun (WGS) entry which is preliminary data.</text>
</comment>
<sequence>MDWIGHCEKDLSALSASTDGLSIQEKLRTLNVIVNGMDETVYKVNKVSEYAEKIQPATSPSGYKLVEENIFEMSSRWKQLNQSVTDCAFSLQNSQQKWQDYESTKEALEAWLSELENLLSINPEVYGQLSEKKAQLDKYKVFLSDINSREKPVKDLGRSLSQLDIVSADNGMAEGSYNEIKSRYEIIKTRCQKIIDFLEKDLSSLPPSMWPLPLSSSLTILCFLHPLLHLPPCDLFLIFSTQWNFPLFTSPPTLLLLTFHHVAFPPPHCLPPCDLSTSSTLWSLYLLHFVASPPPPYFLPHGFCSSSSSFTTWSLLPFPHLPPHELFLTYHLMTFSSHLLILHFIPSPPHLPHHLPPWPLSLAFLLLTPLLCFLTCGLSLFSSSYFLMTSPLPHCLT</sequence>
<dbReference type="InterPro" id="IPR002017">
    <property type="entry name" value="Spectrin_repeat"/>
</dbReference>
<organism evidence="7 8">
    <name type="scientific">Acanthosepion pharaonis</name>
    <name type="common">Pharaoh cuttlefish</name>
    <name type="synonym">Sepia pharaonis</name>
    <dbReference type="NCBI Taxonomy" id="158019"/>
    <lineage>
        <taxon>Eukaryota</taxon>
        <taxon>Metazoa</taxon>
        <taxon>Spiralia</taxon>
        <taxon>Lophotrochozoa</taxon>
        <taxon>Mollusca</taxon>
        <taxon>Cephalopoda</taxon>
        <taxon>Coleoidea</taxon>
        <taxon>Decapodiformes</taxon>
        <taxon>Sepiida</taxon>
        <taxon>Sepiina</taxon>
        <taxon>Sepiidae</taxon>
        <taxon>Acanthosepion</taxon>
    </lineage>
</organism>
<keyword evidence="2" id="KW-0597">Phosphoprotein</keyword>
<keyword evidence="4 6" id="KW-0472">Membrane</keyword>
<dbReference type="GO" id="GO:0031965">
    <property type="term" value="C:nuclear membrane"/>
    <property type="evidence" value="ECO:0007669"/>
    <property type="project" value="UniProtKB-SubCell"/>
</dbReference>
<protein>
    <submittedName>
        <fullName evidence="7">SYNE1</fullName>
    </submittedName>
</protein>
<evidence type="ECO:0000256" key="3">
    <source>
        <dbReference type="ARBA" id="ARBA00022737"/>
    </source>
</evidence>
<name>A0A812EZB3_ACAPH</name>
<gene>
    <name evidence="7" type="ORF">SPHA_79914</name>
</gene>
<dbReference type="Proteomes" id="UP000597762">
    <property type="component" value="Unassembled WGS sequence"/>
</dbReference>
<dbReference type="AlphaFoldDB" id="A0A812EZB3"/>
<evidence type="ECO:0000256" key="5">
    <source>
        <dbReference type="ARBA" id="ARBA00023242"/>
    </source>
</evidence>